<name>A0A1F8A9V2_9EURO</name>
<dbReference type="Pfam" id="PF22803">
    <property type="entry name" value="GBD_Y3"/>
    <property type="match status" value="1"/>
</dbReference>
<feature type="signal peptide" evidence="1">
    <location>
        <begin position="1"/>
        <end position="21"/>
    </location>
</feature>
<dbReference type="InterPro" id="IPR054443">
    <property type="entry name" value="Y3-like_dom"/>
</dbReference>
<evidence type="ECO:0000256" key="1">
    <source>
        <dbReference type="SAM" id="SignalP"/>
    </source>
</evidence>
<dbReference type="OrthoDB" id="4414337at2759"/>
<keyword evidence="1" id="KW-0732">Signal</keyword>
<evidence type="ECO:0000259" key="2">
    <source>
        <dbReference type="Pfam" id="PF22803"/>
    </source>
</evidence>
<keyword evidence="4" id="KW-1185">Reference proteome</keyword>
<protein>
    <recommendedName>
        <fullName evidence="2">Glycan binding protein Y3-like domain-containing protein</fullName>
    </recommendedName>
</protein>
<gene>
    <name evidence="3" type="ORF">ABOM_002502</name>
</gene>
<dbReference type="RefSeq" id="XP_022392243.1">
    <property type="nucleotide sequence ID" value="XM_022529632.1"/>
</dbReference>
<comment type="caution">
    <text evidence="3">The sequence shown here is derived from an EMBL/GenBank/DDBJ whole genome shotgun (WGS) entry which is preliminary data.</text>
</comment>
<organism evidence="3 4">
    <name type="scientific">Aspergillus bombycis</name>
    <dbReference type="NCBI Taxonomy" id="109264"/>
    <lineage>
        <taxon>Eukaryota</taxon>
        <taxon>Fungi</taxon>
        <taxon>Dikarya</taxon>
        <taxon>Ascomycota</taxon>
        <taxon>Pezizomycotina</taxon>
        <taxon>Eurotiomycetes</taxon>
        <taxon>Eurotiomycetidae</taxon>
        <taxon>Eurotiales</taxon>
        <taxon>Aspergillaceae</taxon>
        <taxon>Aspergillus</taxon>
    </lineage>
</organism>
<evidence type="ECO:0000313" key="4">
    <source>
        <dbReference type="Proteomes" id="UP000179179"/>
    </source>
</evidence>
<reference evidence="3 4" key="1">
    <citation type="journal article" date="2016" name="Genome Biol. Evol.">
        <title>Draft genome sequence of an aflatoxigenic Aspergillus species, A. bombycis.</title>
        <authorList>
            <person name="Moore G.G."/>
            <person name="Mack B.M."/>
            <person name="Beltz S.B."/>
            <person name="Gilbert M.K."/>
        </authorList>
    </citation>
    <scope>NUCLEOTIDE SEQUENCE [LARGE SCALE GENOMIC DNA]</scope>
    <source>
        <strain evidence="4">NRRL 26010</strain>
    </source>
</reference>
<accession>A0A1F8A9V2</accession>
<dbReference type="GeneID" id="34445892"/>
<feature type="domain" description="Glycan binding protein Y3-like" evidence="2">
    <location>
        <begin position="45"/>
        <end position="114"/>
    </location>
</feature>
<evidence type="ECO:0000313" key="3">
    <source>
        <dbReference type="EMBL" id="OGM48526.1"/>
    </source>
</evidence>
<dbReference type="AlphaFoldDB" id="A0A1F8A9V2"/>
<proteinExistence type="predicted"/>
<sequence>MRFQALPVLATMLAIPNLAFGAPKCLDGNGVWRSEAARSAAAHGIDKWCNNIAPSKFAGKQEVHECLEVDYEPINVNLWMFNTNDGDAILTIDNCKKLLKKIVDSCSSGGSDTTLAGWGPTAYPANHCYA</sequence>
<dbReference type="EMBL" id="LYCR01000015">
    <property type="protein sequence ID" value="OGM48526.1"/>
    <property type="molecule type" value="Genomic_DNA"/>
</dbReference>
<feature type="chain" id="PRO_5009534625" description="Glycan binding protein Y3-like domain-containing protein" evidence="1">
    <location>
        <begin position="22"/>
        <end position="130"/>
    </location>
</feature>
<dbReference type="Proteomes" id="UP000179179">
    <property type="component" value="Unassembled WGS sequence"/>
</dbReference>